<dbReference type="InterPro" id="IPR005913">
    <property type="entry name" value="dTDP_dehydrorham_reduct"/>
</dbReference>
<accession>A0A7X0EUQ1</accession>
<name>A0A7X0EUQ1_9PSED</name>
<evidence type="ECO:0000256" key="1">
    <source>
        <dbReference type="ARBA" id="ARBA00004781"/>
    </source>
</evidence>
<dbReference type="InterPro" id="IPR036291">
    <property type="entry name" value="NAD(P)-bd_dom_sf"/>
</dbReference>
<dbReference type="GO" id="GO:0008831">
    <property type="term" value="F:dTDP-4-dehydrorhamnose reductase activity"/>
    <property type="evidence" value="ECO:0007669"/>
    <property type="project" value="UniProtKB-EC"/>
</dbReference>
<dbReference type="Gene3D" id="3.40.50.720">
    <property type="entry name" value="NAD(P)-binding Rossmann-like Domain"/>
    <property type="match status" value="1"/>
</dbReference>
<evidence type="ECO:0000256" key="4">
    <source>
        <dbReference type="ARBA" id="ARBA00017099"/>
    </source>
</evidence>
<evidence type="ECO:0000313" key="9">
    <source>
        <dbReference type="Proteomes" id="UP000557193"/>
    </source>
</evidence>
<organism evidence="8 9">
    <name type="scientific">Pseudomonas fluvialis</name>
    <dbReference type="NCBI Taxonomy" id="1793966"/>
    <lineage>
        <taxon>Bacteria</taxon>
        <taxon>Pseudomonadati</taxon>
        <taxon>Pseudomonadota</taxon>
        <taxon>Gammaproteobacteria</taxon>
        <taxon>Pseudomonadales</taxon>
        <taxon>Pseudomonadaceae</taxon>
        <taxon>Pseudomonas</taxon>
    </lineage>
</organism>
<gene>
    <name evidence="8" type="ORF">HNP49_001964</name>
</gene>
<evidence type="ECO:0000259" key="7">
    <source>
        <dbReference type="Pfam" id="PF04321"/>
    </source>
</evidence>
<dbReference type="PANTHER" id="PTHR10491">
    <property type="entry name" value="DTDP-4-DEHYDRORHAMNOSE REDUCTASE"/>
    <property type="match status" value="1"/>
</dbReference>
<dbReference type="UniPathway" id="UPA00281"/>
<proteinExistence type="inferred from homology"/>
<comment type="cofactor">
    <cofactor evidence="6">
        <name>Mg(2+)</name>
        <dbReference type="ChEBI" id="CHEBI:18420"/>
    </cofactor>
    <text evidence="6">Binds 1 Mg(2+) ion per monomer.</text>
</comment>
<comment type="catalytic activity">
    <reaction evidence="5 6">
        <text>dTDP-beta-L-rhamnose + NADP(+) = dTDP-4-dehydro-beta-L-rhamnose + NADPH + H(+)</text>
        <dbReference type="Rhea" id="RHEA:21796"/>
        <dbReference type="ChEBI" id="CHEBI:15378"/>
        <dbReference type="ChEBI" id="CHEBI:57510"/>
        <dbReference type="ChEBI" id="CHEBI:57783"/>
        <dbReference type="ChEBI" id="CHEBI:58349"/>
        <dbReference type="ChEBI" id="CHEBI:62830"/>
        <dbReference type="EC" id="1.1.1.133"/>
    </reaction>
</comment>
<evidence type="ECO:0000256" key="5">
    <source>
        <dbReference type="ARBA" id="ARBA00048200"/>
    </source>
</evidence>
<comment type="function">
    <text evidence="6">Catalyzes the reduction of dTDP-6-deoxy-L-lyxo-4-hexulose to yield dTDP-L-rhamnose.</text>
</comment>
<protein>
    <recommendedName>
        <fullName evidence="4 6">dTDP-4-dehydrorhamnose reductase</fullName>
        <ecNumber evidence="3 6">1.1.1.133</ecNumber>
    </recommendedName>
</protein>
<keyword evidence="6" id="KW-0521">NADP</keyword>
<dbReference type="CDD" id="cd05254">
    <property type="entry name" value="dTDP_HR_like_SDR_e"/>
    <property type="match status" value="1"/>
</dbReference>
<evidence type="ECO:0000256" key="2">
    <source>
        <dbReference type="ARBA" id="ARBA00010944"/>
    </source>
</evidence>
<dbReference type="InterPro" id="IPR029903">
    <property type="entry name" value="RmlD-like-bd"/>
</dbReference>
<keyword evidence="9" id="KW-1185">Reference proteome</keyword>
<comment type="pathway">
    <text evidence="1 6">Carbohydrate biosynthesis; dTDP-L-rhamnose biosynthesis.</text>
</comment>
<feature type="domain" description="RmlD-like substrate binding" evidence="7">
    <location>
        <begin position="3"/>
        <end position="238"/>
    </location>
</feature>
<evidence type="ECO:0000256" key="3">
    <source>
        <dbReference type="ARBA" id="ARBA00012929"/>
    </source>
</evidence>
<comment type="similarity">
    <text evidence="2 6">Belongs to the dTDP-4-dehydrorhamnose reductase family.</text>
</comment>
<comment type="caution">
    <text evidence="8">The sequence shown here is derived from an EMBL/GenBank/DDBJ whole genome shotgun (WGS) entry which is preliminary data.</text>
</comment>
<dbReference type="GO" id="GO:0005829">
    <property type="term" value="C:cytosol"/>
    <property type="evidence" value="ECO:0007669"/>
    <property type="project" value="TreeGrafter"/>
</dbReference>
<dbReference type="SUPFAM" id="SSF51735">
    <property type="entry name" value="NAD(P)-binding Rossmann-fold domains"/>
    <property type="match status" value="1"/>
</dbReference>
<keyword evidence="6 8" id="KW-0560">Oxidoreductase</keyword>
<evidence type="ECO:0000313" key="8">
    <source>
        <dbReference type="EMBL" id="MBB6341796.1"/>
    </source>
</evidence>
<dbReference type="EMBL" id="JACHLL010000003">
    <property type="protein sequence ID" value="MBB6341796.1"/>
    <property type="molecule type" value="Genomic_DNA"/>
</dbReference>
<dbReference type="UniPathway" id="UPA00124"/>
<evidence type="ECO:0000256" key="6">
    <source>
        <dbReference type="RuleBase" id="RU364082"/>
    </source>
</evidence>
<dbReference type="GO" id="GO:0019305">
    <property type="term" value="P:dTDP-rhamnose biosynthetic process"/>
    <property type="evidence" value="ECO:0007669"/>
    <property type="project" value="UniProtKB-UniPathway"/>
</dbReference>
<dbReference type="PANTHER" id="PTHR10491:SF4">
    <property type="entry name" value="METHIONINE ADENOSYLTRANSFERASE 2 SUBUNIT BETA"/>
    <property type="match status" value="1"/>
</dbReference>
<dbReference type="GO" id="GO:0009243">
    <property type="term" value="P:O antigen biosynthetic process"/>
    <property type="evidence" value="ECO:0007669"/>
    <property type="project" value="UniProtKB-UniPathway"/>
</dbReference>
<sequence length="292" mass="32350">MLRVLVLGVTGMLGHMLFKVLGDDSRYETVGAMRSASGRRYFSAQQQELLIEGFDAEDSDALVRVLQWARPDVVVNCVGIIKQQSNAEDPLQVLPINALFPHRLARLCALSGTRVIHVSTDCVFSGRDGGYTEESVSDAEDLYGKSKYIGELHDFDNAVTLRTSIIGHELNSQRSLIDWFLAQEGRTKGYAQAIFSGLPTIELANVIRDHVLTQPELKGLYHVAAEPISKLDLLSLVACEYGKNIEIIEDRQVCIDRSLQALRFGSATGYIAPSWPELVGRMHAGRKYLQSV</sequence>
<dbReference type="EC" id="1.1.1.133" evidence="3 6"/>
<dbReference type="AlphaFoldDB" id="A0A7X0EUQ1"/>
<dbReference type="Proteomes" id="UP000557193">
    <property type="component" value="Unassembled WGS sequence"/>
</dbReference>
<reference evidence="8 9" key="1">
    <citation type="submission" date="2020-08" db="EMBL/GenBank/DDBJ databases">
        <title>Functional genomics of gut bacteria from endangered species of beetles.</title>
        <authorList>
            <person name="Carlos-Shanley C."/>
        </authorList>
    </citation>
    <scope>NUCLEOTIDE SEQUENCE [LARGE SCALE GENOMIC DNA]</scope>
    <source>
        <strain evidence="8 9">S00202</strain>
    </source>
</reference>
<dbReference type="Pfam" id="PF04321">
    <property type="entry name" value="RmlD_sub_bind"/>
    <property type="match status" value="1"/>
</dbReference>